<organism evidence="1">
    <name type="scientific">uncultured marine thaumarchaeote SAT1000_50_F07</name>
    <dbReference type="NCBI Taxonomy" id="1456417"/>
    <lineage>
        <taxon>Archaea</taxon>
        <taxon>Nitrososphaerota</taxon>
        <taxon>environmental samples</taxon>
    </lineage>
</organism>
<evidence type="ECO:0000313" key="1">
    <source>
        <dbReference type="EMBL" id="AIF25330.1"/>
    </source>
</evidence>
<name>A0A075IC00_9ARCH</name>
<reference evidence="1" key="1">
    <citation type="journal article" date="2014" name="Genome Biol. Evol.">
        <title>Pangenome evidence for extensive interdomain horizontal transfer affecting lineage core and shell genes in uncultured planktonic thaumarchaeota and euryarchaeota.</title>
        <authorList>
            <person name="Deschamps P."/>
            <person name="Zivanovic Y."/>
            <person name="Moreira D."/>
            <person name="Rodriguez-Valera F."/>
            <person name="Lopez-Garcia P."/>
        </authorList>
    </citation>
    <scope>NUCLEOTIDE SEQUENCE</scope>
</reference>
<accession>A0A075IC00</accession>
<proteinExistence type="predicted"/>
<dbReference type="Gene3D" id="3.30.2010.10">
    <property type="entry name" value="Metalloproteases ('zincins'), catalytic domain"/>
    <property type="match status" value="1"/>
</dbReference>
<protein>
    <submittedName>
        <fullName evidence="1">Uncharacterized protein</fullName>
    </submittedName>
</protein>
<dbReference type="AlphaFoldDB" id="A0A075IC00"/>
<sequence>MKLDPDLRLRIYEKVGIYADRFSIPEPKVLLTTREVLDMPKEMTEGGRTSAYKYLGLSYNNQSLIFINIRKISNEKDLENTIVHELIHQRFPYLSHGKRFNKLVRQGLRGKKFLPYQKRKRID</sequence>
<dbReference type="EMBL" id="KF901287">
    <property type="protein sequence ID" value="AIF25330.1"/>
    <property type="molecule type" value="Genomic_DNA"/>
</dbReference>